<reference evidence="1 2" key="1">
    <citation type="submission" date="2018-07" db="EMBL/GenBank/DDBJ databases">
        <title>Genomic Encyclopedia of Type Strains, Phase IV (KMG-IV): sequencing the most valuable type-strain genomes for metagenomic binning, comparative biology and taxonomic classification.</title>
        <authorList>
            <person name="Goeker M."/>
        </authorList>
    </citation>
    <scope>NUCLEOTIDE SEQUENCE [LARGE SCALE GENOMIC DNA]</scope>
    <source>
        <strain evidence="1 2">DSM 4134</strain>
    </source>
</reference>
<dbReference type="AlphaFoldDB" id="A0A3D9LG86"/>
<protein>
    <submittedName>
        <fullName evidence="1">Uncharacterized protein</fullName>
    </submittedName>
</protein>
<organism evidence="1 2">
    <name type="scientific">Marinoscillum furvescens DSM 4134</name>
    <dbReference type="NCBI Taxonomy" id="1122208"/>
    <lineage>
        <taxon>Bacteria</taxon>
        <taxon>Pseudomonadati</taxon>
        <taxon>Bacteroidota</taxon>
        <taxon>Cytophagia</taxon>
        <taxon>Cytophagales</taxon>
        <taxon>Reichenbachiellaceae</taxon>
        <taxon>Marinoscillum</taxon>
    </lineage>
</organism>
<dbReference type="RefSeq" id="WP_170147843.1">
    <property type="nucleotide sequence ID" value="NZ_QREG01000001.1"/>
</dbReference>
<evidence type="ECO:0000313" key="2">
    <source>
        <dbReference type="Proteomes" id="UP000256779"/>
    </source>
</evidence>
<name>A0A3D9LG86_MARFU</name>
<sequence length="51" mass="6106">MHKSRVERILKDFSEPNPKALTLIDRSALSAETKENYRSIYLDRIDRMKIR</sequence>
<gene>
    <name evidence="1" type="ORF">C7460_101207</name>
</gene>
<dbReference type="EMBL" id="QREG01000001">
    <property type="protein sequence ID" value="REE05690.1"/>
    <property type="molecule type" value="Genomic_DNA"/>
</dbReference>
<keyword evidence="2" id="KW-1185">Reference proteome</keyword>
<evidence type="ECO:0000313" key="1">
    <source>
        <dbReference type="EMBL" id="REE05690.1"/>
    </source>
</evidence>
<dbReference type="Proteomes" id="UP000256779">
    <property type="component" value="Unassembled WGS sequence"/>
</dbReference>
<comment type="caution">
    <text evidence="1">The sequence shown here is derived from an EMBL/GenBank/DDBJ whole genome shotgun (WGS) entry which is preliminary data.</text>
</comment>
<accession>A0A3D9LG86</accession>
<proteinExistence type="predicted"/>